<feature type="compositionally biased region" description="Low complexity" evidence="6">
    <location>
        <begin position="193"/>
        <end position="206"/>
    </location>
</feature>
<proteinExistence type="inferred from homology"/>
<dbReference type="EMBL" id="CDNC01000049">
    <property type="protein sequence ID" value="CEM63206.1"/>
    <property type="molecule type" value="Genomic_DNA"/>
</dbReference>
<dbReference type="OrthoDB" id="9779128at2"/>
<dbReference type="EC" id="4.2.2.-" evidence="4"/>
<dbReference type="Pfam" id="PF05036">
    <property type="entry name" value="SPOR"/>
    <property type="match status" value="1"/>
</dbReference>
<comment type="function">
    <text evidence="4">Lytic transglycosylase with a strong preference for naked glycan strands that lack stem peptides.</text>
</comment>
<evidence type="ECO:0000313" key="7">
    <source>
        <dbReference type="EMBL" id="CEM63206.1"/>
    </source>
</evidence>
<feature type="region of interest" description="Disordered" evidence="6">
    <location>
        <begin position="131"/>
        <end position="268"/>
    </location>
</feature>
<dbReference type="GO" id="GO:0051301">
    <property type="term" value="P:cell division"/>
    <property type="evidence" value="ECO:0007669"/>
    <property type="project" value="UniProtKB-KW"/>
</dbReference>
<dbReference type="GO" id="GO:0071555">
    <property type="term" value="P:cell wall organization"/>
    <property type="evidence" value="ECO:0007669"/>
    <property type="project" value="UniProtKB-KW"/>
</dbReference>
<dbReference type="GO" id="GO:0042834">
    <property type="term" value="F:peptidoglycan binding"/>
    <property type="evidence" value="ECO:0007669"/>
    <property type="project" value="InterPro"/>
</dbReference>
<gene>
    <name evidence="4" type="primary">rlpA</name>
    <name evidence="7" type="ORF">TPHV1_70069</name>
</gene>
<reference evidence="8" key="1">
    <citation type="submission" date="2015-01" db="EMBL/GenBank/DDBJ databases">
        <authorList>
            <person name="Manzoor Shahid"/>
            <person name="Zubair Saima"/>
        </authorList>
    </citation>
    <scope>NUCLEOTIDE SEQUENCE [LARGE SCALE GENOMIC DNA]</scope>
    <source>
        <strain evidence="8">V1</strain>
    </source>
</reference>
<dbReference type="InterPro" id="IPR036908">
    <property type="entry name" value="RlpA-like_sf"/>
</dbReference>
<dbReference type="InterPro" id="IPR009009">
    <property type="entry name" value="RlpA-like_DPBB"/>
</dbReference>
<evidence type="ECO:0000256" key="2">
    <source>
        <dbReference type="ARBA" id="ARBA00023239"/>
    </source>
</evidence>
<dbReference type="PROSITE" id="PS51724">
    <property type="entry name" value="SPOR"/>
    <property type="match status" value="1"/>
</dbReference>
<dbReference type="GeneID" id="57752512"/>
<feature type="compositionally biased region" description="Polar residues" evidence="6">
    <location>
        <begin position="207"/>
        <end position="226"/>
    </location>
</feature>
<keyword evidence="8" id="KW-1185">Reference proteome</keyword>
<dbReference type="CDD" id="cd22268">
    <property type="entry name" value="DPBB_RlpA-like"/>
    <property type="match status" value="1"/>
</dbReference>
<keyword evidence="7" id="KW-0132">Cell division</keyword>
<sequence>MKKHIFLIIGIISLVLPVFAEPQLISAECFASYYGEAFNGKPTASGELFNMNAYTAAHKTLPFGTLVEVTNLDNGKKVLVRVNDRGPFVGDREIDLSKAAAIAIGMTDRGIARVSLKKIDPSDKAALMAAGESKPVQPSAPIYKFVPSQTDSGSSSNAPMYQFVPSEGGTISEDRPVKTFTYTPNGNQGPALAYQQTQPQPAPTYQNVPTPSYTTESAPSAPQSYEQHQDPAQSHQPQVQQPAPQYQSEPTPVYPYSAPEQSAPAVQSGNSPVYYGEPTYSYEPVSQTIPKYSVPKVYTPTNSRETPGILWRIQLGAFSREENALRLVVELRKLGFEPAYEKTDESVRVVLPGIRPSDLNTVKTALRAGRIYDYIIRQEAW</sequence>
<dbReference type="InterPro" id="IPR007730">
    <property type="entry name" value="SPOR-like_dom"/>
</dbReference>
<dbReference type="Gene3D" id="3.30.70.1070">
    <property type="entry name" value="Sporulation related repeat"/>
    <property type="match status" value="1"/>
</dbReference>
<dbReference type="Proteomes" id="UP000042527">
    <property type="component" value="Unassembled WGS sequence"/>
</dbReference>
<evidence type="ECO:0000256" key="6">
    <source>
        <dbReference type="SAM" id="MobiDB-lite"/>
    </source>
</evidence>
<dbReference type="InterPro" id="IPR012997">
    <property type="entry name" value="RplA"/>
</dbReference>
<feature type="compositionally biased region" description="Polar residues" evidence="6">
    <location>
        <begin position="147"/>
        <end position="159"/>
    </location>
</feature>
<dbReference type="RefSeq" id="WP_002699503.1">
    <property type="nucleotide sequence ID" value="NZ_CDNC01000049.1"/>
</dbReference>
<dbReference type="InterPro" id="IPR034718">
    <property type="entry name" value="RlpA"/>
</dbReference>
<dbReference type="NCBIfam" id="TIGR00413">
    <property type="entry name" value="rlpA"/>
    <property type="match status" value="1"/>
</dbReference>
<name>A0A0B7H2L3_TREPH</name>
<evidence type="ECO:0000256" key="3">
    <source>
        <dbReference type="ARBA" id="ARBA00023316"/>
    </source>
</evidence>
<dbReference type="InterPro" id="IPR036680">
    <property type="entry name" value="SPOR-like_sf"/>
</dbReference>
<evidence type="ECO:0000256" key="1">
    <source>
        <dbReference type="ARBA" id="ARBA00022729"/>
    </source>
</evidence>
<evidence type="ECO:0000256" key="4">
    <source>
        <dbReference type="HAMAP-Rule" id="MF_02071"/>
    </source>
</evidence>
<comment type="similarity">
    <text evidence="4 5">Belongs to the RlpA family.</text>
</comment>
<dbReference type="HAMAP" id="MF_02071">
    <property type="entry name" value="RlpA"/>
    <property type="match status" value="1"/>
</dbReference>
<dbReference type="PANTHER" id="PTHR34183:SF1">
    <property type="entry name" value="ENDOLYTIC PEPTIDOGLYCAN TRANSGLYCOSYLASE RLPA"/>
    <property type="match status" value="1"/>
</dbReference>
<dbReference type="PANTHER" id="PTHR34183">
    <property type="entry name" value="ENDOLYTIC PEPTIDOGLYCAN TRANSGLYCOSYLASE RLPA"/>
    <property type="match status" value="1"/>
</dbReference>
<evidence type="ECO:0000313" key="8">
    <source>
        <dbReference type="Proteomes" id="UP000042527"/>
    </source>
</evidence>
<dbReference type="SUPFAM" id="SSF110997">
    <property type="entry name" value="Sporulation related repeat"/>
    <property type="match status" value="1"/>
</dbReference>
<protein>
    <recommendedName>
        <fullName evidence="4">Probable endolytic peptidoglycan transglycosylase RlpA</fullName>
        <ecNumber evidence="4">4.2.2.-</ecNumber>
    </recommendedName>
</protein>
<dbReference type="Gene3D" id="2.40.40.10">
    <property type="entry name" value="RlpA-like domain"/>
    <property type="match status" value="1"/>
</dbReference>
<keyword evidence="1" id="KW-0732">Signal</keyword>
<dbReference type="GO" id="GO:0000270">
    <property type="term" value="P:peptidoglycan metabolic process"/>
    <property type="evidence" value="ECO:0007669"/>
    <property type="project" value="UniProtKB-UniRule"/>
</dbReference>
<organism evidence="7 8">
    <name type="scientific">Treponema phagedenis</name>
    <dbReference type="NCBI Taxonomy" id="162"/>
    <lineage>
        <taxon>Bacteria</taxon>
        <taxon>Pseudomonadati</taxon>
        <taxon>Spirochaetota</taxon>
        <taxon>Spirochaetia</taxon>
        <taxon>Spirochaetales</taxon>
        <taxon>Treponemataceae</taxon>
        <taxon>Treponema</taxon>
    </lineage>
</organism>
<keyword evidence="2 4" id="KW-0456">Lyase</keyword>
<dbReference type="GO" id="GO:0008932">
    <property type="term" value="F:lytic endotransglycosylase activity"/>
    <property type="evidence" value="ECO:0007669"/>
    <property type="project" value="UniProtKB-UniRule"/>
</dbReference>
<keyword evidence="3 4" id="KW-0961">Cell wall biogenesis/degradation</keyword>
<keyword evidence="7" id="KW-0131">Cell cycle</keyword>
<accession>A0A0B7H2L3</accession>
<dbReference type="Pfam" id="PF03330">
    <property type="entry name" value="DPBB_1"/>
    <property type="match status" value="1"/>
</dbReference>
<dbReference type="AlphaFoldDB" id="A0A0B7H2L3"/>
<feature type="compositionally biased region" description="Low complexity" evidence="6">
    <location>
        <begin position="230"/>
        <end position="247"/>
    </location>
</feature>
<evidence type="ECO:0000256" key="5">
    <source>
        <dbReference type="RuleBase" id="RU003495"/>
    </source>
</evidence>
<dbReference type="SUPFAM" id="SSF50685">
    <property type="entry name" value="Barwin-like endoglucanases"/>
    <property type="match status" value="1"/>
</dbReference>